<dbReference type="PANTHER" id="PTHR47634:SF9">
    <property type="entry name" value="PROTEIN KINASE DOMAIN-CONTAINING PROTEIN-RELATED"/>
    <property type="match status" value="1"/>
</dbReference>
<evidence type="ECO:0000259" key="10">
    <source>
        <dbReference type="PROSITE" id="PS50011"/>
    </source>
</evidence>
<dbReference type="InterPro" id="IPR000719">
    <property type="entry name" value="Prot_kinase_dom"/>
</dbReference>
<keyword evidence="12" id="KW-1185">Reference proteome</keyword>
<reference evidence="11" key="1">
    <citation type="submission" date="2023-06" db="EMBL/GenBank/DDBJ databases">
        <authorList>
            <person name="Noh H."/>
        </authorList>
    </citation>
    <scope>NUCLEOTIDE SEQUENCE</scope>
    <source>
        <strain evidence="11">DUCC20226</strain>
    </source>
</reference>
<evidence type="ECO:0000256" key="6">
    <source>
        <dbReference type="ARBA" id="ARBA00022840"/>
    </source>
</evidence>
<dbReference type="InterPro" id="IPR051334">
    <property type="entry name" value="SRPK"/>
</dbReference>
<organism evidence="11 12">
    <name type="scientific">Phomopsis amygdali</name>
    <name type="common">Fusicoccum amygdali</name>
    <dbReference type="NCBI Taxonomy" id="1214568"/>
    <lineage>
        <taxon>Eukaryota</taxon>
        <taxon>Fungi</taxon>
        <taxon>Dikarya</taxon>
        <taxon>Ascomycota</taxon>
        <taxon>Pezizomycotina</taxon>
        <taxon>Sordariomycetes</taxon>
        <taxon>Sordariomycetidae</taxon>
        <taxon>Diaporthales</taxon>
        <taxon>Diaporthaceae</taxon>
        <taxon>Diaporthe</taxon>
    </lineage>
</organism>
<keyword evidence="4" id="KW-0547">Nucleotide-binding</keyword>
<protein>
    <recommendedName>
        <fullName evidence="1">non-specific serine/threonine protein kinase</fullName>
        <ecNumber evidence="1">2.7.11.1</ecNumber>
    </recommendedName>
</protein>
<evidence type="ECO:0000313" key="12">
    <source>
        <dbReference type="Proteomes" id="UP001265746"/>
    </source>
</evidence>
<dbReference type="AlphaFoldDB" id="A0AAD9W0R6"/>
<comment type="catalytic activity">
    <reaction evidence="7">
        <text>L-threonyl-[protein] + ATP = O-phospho-L-threonyl-[protein] + ADP + H(+)</text>
        <dbReference type="Rhea" id="RHEA:46608"/>
        <dbReference type="Rhea" id="RHEA-COMP:11060"/>
        <dbReference type="Rhea" id="RHEA-COMP:11605"/>
        <dbReference type="ChEBI" id="CHEBI:15378"/>
        <dbReference type="ChEBI" id="CHEBI:30013"/>
        <dbReference type="ChEBI" id="CHEBI:30616"/>
        <dbReference type="ChEBI" id="CHEBI:61977"/>
        <dbReference type="ChEBI" id="CHEBI:456216"/>
        <dbReference type="EC" id="2.7.11.1"/>
    </reaction>
</comment>
<dbReference type="EC" id="2.7.11.1" evidence="1"/>
<name>A0AAD9W0R6_PHOAM</name>
<accession>A0AAD9W0R6</accession>
<dbReference type="Gene3D" id="1.10.510.10">
    <property type="entry name" value="Transferase(Phosphotransferase) domain 1"/>
    <property type="match status" value="1"/>
</dbReference>
<keyword evidence="2" id="KW-0723">Serine/threonine-protein kinase</keyword>
<dbReference type="SMART" id="SM00220">
    <property type="entry name" value="S_TKc"/>
    <property type="match status" value="1"/>
</dbReference>
<gene>
    <name evidence="11" type="ORF">N8I77_009532</name>
</gene>
<keyword evidence="3" id="KW-0808">Transferase</keyword>
<dbReference type="GO" id="GO:0000245">
    <property type="term" value="P:spliceosomal complex assembly"/>
    <property type="evidence" value="ECO:0007669"/>
    <property type="project" value="TreeGrafter"/>
</dbReference>
<dbReference type="GO" id="GO:0005524">
    <property type="term" value="F:ATP binding"/>
    <property type="evidence" value="ECO:0007669"/>
    <property type="project" value="UniProtKB-KW"/>
</dbReference>
<dbReference type="InterPro" id="IPR011009">
    <property type="entry name" value="Kinase-like_dom_sf"/>
</dbReference>
<keyword evidence="5" id="KW-0418">Kinase</keyword>
<keyword evidence="6" id="KW-0067">ATP-binding</keyword>
<evidence type="ECO:0000256" key="3">
    <source>
        <dbReference type="ARBA" id="ARBA00022679"/>
    </source>
</evidence>
<dbReference type="Gene3D" id="3.30.200.20">
    <property type="entry name" value="Phosphorylase Kinase, domain 1"/>
    <property type="match status" value="1"/>
</dbReference>
<dbReference type="PANTHER" id="PTHR47634">
    <property type="entry name" value="PROTEIN KINASE DOMAIN-CONTAINING PROTEIN-RELATED"/>
    <property type="match status" value="1"/>
</dbReference>
<evidence type="ECO:0000256" key="2">
    <source>
        <dbReference type="ARBA" id="ARBA00022527"/>
    </source>
</evidence>
<dbReference type="GO" id="GO:0004674">
    <property type="term" value="F:protein serine/threonine kinase activity"/>
    <property type="evidence" value="ECO:0007669"/>
    <property type="project" value="UniProtKB-KW"/>
</dbReference>
<feature type="domain" description="Protein kinase" evidence="10">
    <location>
        <begin position="69"/>
        <end position="442"/>
    </location>
</feature>
<evidence type="ECO:0000256" key="4">
    <source>
        <dbReference type="ARBA" id="ARBA00022741"/>
    </source>
</evidence>
<sequence>MMSHLAGDGRGRPGSGAEATSEAKHVERIENSDFKFEYEFIEEVERPERYKPGGYHPIALGDTLHNGRYRIVNKLGHGTYSTSWIARDVKLDKYVAIKICTANSSDTSYEREILGQLLDSNDERNILVSYLLDDFYLDGPNGRHACIVTKPTRMSLSDARETSSCYGLFHVPTARAIIAQLIHAVAFCHEKGIVHGDLHLNNLMFCFPPTTHIDILSQEDFYDKFGQPAAEPIKRLDGTPLRPGVPKHAIPGAWFGCSSEKVTLADCAVSLADFGEAYGITPGREGQCLECHTPLRLRPPEAQFGPCELGPASDVWSLACTIFEIAGTAPLFFGSFFLNADSVTEDWVDMLGRLPDKWWAQWHTRAEMFTEDGRKLDHSDDGVRGSLEQRFERRSQELRRNEGMEEWSAEEAASLLGMLKFMLVYEPAGRISAAEILDTEWMVKWGTPALEEMKRVQEAAPGSK</sequence>
<dbReference type="SUPFAM" id="SSF56112">
    <property type="entry name" value="Protein kinase-like (PK-like)"/>
    <property type="match status" value="1"/>
</dbReference>
<dbReference type="Proteomes" id="UP001265746">
    <property type="component" value="Unassembled WGS sequence"/>
</dbReference>
<dbReference type="Pfam" id="PF00069">
    <property type="entry name" value="Pkinase"/>
    <property type="match status" value="1"/>
</dbReference>
<evidence type="ECO:0000256" key="8">
    <source>
        <dbReference type="ARBA" id="ARBA00048679"/>
    </source>
</evidence>
<evidence type="ECO:0000313" key="11">
    <source>
        <dbReference type="EMBL" id="KAK2603048.1"/>
    </source>
</evidence>
<comment type="caution">
    <text evidence="11">The sequence shown here is derived from an EMBL/GenBank/DDBJ whole genome shotgun (WGS) entry which is preliminary data.</text>
</comment>
<evidence type="ECO:0000256" key="7">
    <source>
        <dbReference type="ARBA" id="ARBA00047899"/>
    </source>
</evidence>
<dbReference type="EMBL" id="JAUJFL010000005">
    <property type="protein sequence ID" value="KAK2603048.1"/>
    <property type="molecule type" value="Genomic_DNA"/>
</dbReference>
<comment type="catalytic activity">
    <reaction evidence="8">
        <text>L-seryl-[protein] + ATP = O-phospho-L-seryl-[protein] + ADP + H(+)</text>
        <dbReference type="Rhea" id="RHEA:17989"/>
        <dbReference type="Rhea" id="RHEA-COMP:9863"/>
        <dbReference type="Rhea" id="RHEA-COMP:11604"/>
        <dbReference type="ChEBI" id="CHEBI:15378"/>
        <dbReference type="ChEBI" id="CHEBI:29999"/>
        <dbReference type="ChEBI" id="CHEBI:30616"/>
        <dbReference type="ChEBI" id="CHEBI:83421"/>
        <dbReference type="ChEBI" id="CHEBI:456216"/>
        <dbReference type="EC" id="2.7.11.1"/>
    </reaction>
</comment>
<proteinExistence type="predicted"/>
<dbReference type="GO" id="GO:0050684">
    <property type="term" value="P:regulation of mRNA processing"/>
    <property type="evidence" value="ECO:0007669"/>
    <property type="project" value="TreeGrafter"/>
</dbReference>
<evidence type="ECO:0000256" key="1">
    <source>
        <dbReference type="ARBA" id="ARBA00012513"/>
    </source>
</evidence>
<dbReference type="PROSITE" id="PS50011">
    <property type="entry name" value="PROTEIN_KINASE_DOM"/>
    <property type="match status" value="1"/>
</dbReference>
<evidence type="ECO:0000256" key="9">
    <source>
        <dbReference type="SAM" id="MobiDB-lite"/>
    </source>
</evidence>
<evidence type="ECO:0000256" key="5">
    <source>
        <dbReference type="ARBA" id="ARBA00022777"/>
    </source>
</evidence>
<feature type="region of interest" description="Disordered" evidence="9">
    <location>
        <begin position="1"/>
        <end position="25"/>
    </location>
</feature>